<sequence>MGFKINNFLVLCIIVALIAIASNAFEIRERREAPATTNQNTAQTIDELIEQFKTGVSQLAEKVKDNDLLQNITATLQKAGQDLTAKANDFMKKAETKQ</sequence>
<feature type="chain" id="PRO_5040500229" evidence="1">
    <location>
        <begin position="25"/>
        <end position="98"/>
    </location>
</feature>
<gene>
    <name evidence="2" type="ORF">MELIAE_LOCUS2486</name>
</gene>
<evidence type="ECO:0000313" key="2">
    <source>
        <dbReference type="EMBL" id="CAH0549292.1"/>
    </source>
</evidence>
<dbReference type="EMBL" id="OV121142">
    <property type="protein sequence ID" value="CAH0549292.1"/>
    <property type="molecule type" value="Genomic_DNA"/>
</dbReference>
<keyword evidence="3" id="KW-1185">Reference proteome</keyword>
<feature type="signal peptide" evidence="1">
    <location>
        <begin position="1"/>
        <end position="24"/>
    </location>
</feature>
<protein>
    <submittedName>
        <fullName evidence="2">Uncharacterized protein</fullName>
    </submittedName>
</protein>
<name>A0A9P0AVE2_BRAAE</name>
<dbReference type="Proteomes" id="UP001154078">
    <property type="component" value="Chromosome 11"/>
</dbReference>
<dbReference type="AlphaFoldDB" id="A0A9P0AVE2"/>
<keyword evidence="1" id="KW-0732">Signal</keyword>
<evidence type="ECO:0000313" key="3">
    <source>
        <dbReference type="Proteomes" id="UP001154078"/>
    </source>
</evidence>
<accession>A0A9P0AVE2</accession>
<reference evidence="2" key="1">
    <citation type="submission" date="2021-12" db="EMBL/GenBank/DDBJ databases">
        <authorList>
            <person name="King R."/>
        </authorList>
    </citation>
    <scope>NUCLEOTIDE SEQUENCE</scope>
</reference>
<dbReference type="OrthoDB" id="6742238at2759"/>
<proteinExistence type="predicted"/>
<organism evidence="2 3">
    <name type="scientific">Brassicogethes aeneus</name>
    <name type="common">Rape pollen beetle</name>
    <name type="synonym">Meligethes aeneus</name>
    <dbReference type="NCBI Taxonomy" id="1431903"/>
    <lineage>
        <taxon>Eukaryota</taxon>
        <taxon>Metazoa</taxon>
        <taxon>Ecdysozoa</taxon>
        <taxon>Arthropoda</taxon>
        <taxon>Hexapoda</taxon>
        <taxon>Insecta</taxon>
        <taxon>Pterygota</taxon>
        <taxon>Neoptera</taxon>
        <taxon>Endopterygota</taxon>
        <taxon>Coleoptera</taxon>
        <taxon>Polyphaga</taxon>
        <taxon>Cucujiformia</taxon>
        <taxon>Nitidulidae</taxon>
        <taxon>Meligethinae</taxon>
        <taxon>Brassicogethes</taxon>
    </lineage>
</organism>
<evidence type="ECO:0000256" key="1">
    <source>
        <dbReference type="SAM" id="SignalP"/>
    </source>
</evidence>